<dbReference type="Proteomes" id="UP000801492">
    <property type="component" value="Unassembled WGS sequence"/>
</dbReference>
<keyword evidence="2" id="KW-1185">Reference proteome</keyword>
<organism evidence="1 2">
    <name type="scientific">Ignelater luminosus</name>
    <name type="common">Cucubano</name>
    <name type="synonym">Pyrophorus luminosus</name>
    <dbReference type="NCBI Taxonomy" id="2038154"/>
    <lineage>
        <taxon>Eukaryota</taxon>
        <taxon>Metazoa</taxon>
        <taxon>Ecdysozoa</taxon>
        <taxon>Arthropoda</taxon>
        <taxon>Hexapoda</taxon>
        <taxon>Insecta</taxon>
        <taxon>Pterygota</taxon>
        <taxon>Neoptera</taxon>
        <taxon>Endopterygota</taxon>
        <taxon>Coleoptera</taxon>
        <taxon>Polyphaga</taxon>
        <taxon>Elateriformia</taxon>
        <taxon>Elateroidea</taxon>
        <taxon>Elateridae</taxon>
        <taxon>Agrypninae</taxon>
        <taxon>Pyrophorini</taxon>
        <taxon>Ignelater</taxon>
    </lineage>
</organism>
<evidence type="ECO:0000313" key="2">
    <source>
        <dbReference type="Proteomes" id="UP000801492"/>
    </source>
</evidence>
<proteinExistence type="predicted"/>
<protein>
    <submittedName>
        <fullName evidence="1">Uncharacterized protein</fullName>
    </submittedName>
</protein>
<accession>A0A8K0CQW7</accession>
<dbReference type="EMBL" id="VTPC01018160">
    <property type="protein sequence ID" value="KAF2891954.1"/>
    <property type="molecule type" value="Genomic_DNA"/>
</dbReference>
<comment type="caution">
    <text evidence="1">The sequence shown here is derived from an EMBL/GenBank/DDBJ whole genome shotgun (WGS) entry which is preliminary data.</text>
</comment>
<evidence type="ECO:0000313" key="1">
    <source>
        <dbReference type="EMBL" id="KAF2891954.1"/>
    </source>
</evidence>
<reference evidence="1" key="1">
    <citation type="submission" date="2019-08" db="EMBL/GenBank/DDBJ databases">
        <title>The genome of the North American firefly Photinus pyralis.</title>
        <authorList>
            <consortium name="Photinus pyralis genome working group"/>
            <person name="Fallon T.R."/>
            <person name="Sander Lower S.E."/>
            <person name="Weng J.-K."/>
        </authorList>
    </citation>
    <scope>NUCLEOTIDE SEQUENCE</scope>
    <source>
        <strain evidence="1">TRF0915ILg1</strain>
        <tissue evidence="1">Whole body</tissue>
    </source>
</reference>
<dbReference type="OrthoDB" id="8183300at2759"/>
<sequence length="78" mass="9125">MLKTESALWTPVFSAYRPPLNCPFRKTVYKAINSTVDVAAFLLFPSDAWYWRVTVEIRERITRNILMCLKAEAHISFE</sequence>
<dbReference type="AlphaFoldDB" id="A0A8K0CQW7"/>
<gene>
    <name evidence="1" type="ORF">ILUMI_14219</name>
</gene>
<name>A0A8K0CQW7_IGNLU</name>